<dbReference type="Gene3D" id="3.40.50.2300">
    <property type="match status" value="1"/>
</dbReference>
<dbReference type="SMART" id="SM00342">
    <property type="entry name" value="HTH_ARAC"/>
    <property type="match status" value="1"/>
</dbReference>
<gene>
    <name evidence="11" type="ORF">ACFPOF_32355</name>
</gene>
<dbReference type="SMART" id="SM00448">
    <property type="entry name" value="REC"/>
    <property type="match status" value="1"/>
</dbReference>
<dbReference type="PROSITE" id="PS00041">
    <property type="entry name" value="HTH_ARAC_FAMILY_1"/>
    <property type="match status" value="1"/>
</dbReference>
<dbReference type="InterPro" id="IPR001789">
    <property type="entry name" value="Sig_transdc_resp-reg_receiver"/>
</dbReference>
<dbReference type="Gene3D" id="1.10.10.60">
    <property type="entry name" value="Homeodomain-like"/>
    <property type="match status" value="2"/>
</dbReference>
<reference evidence="12" key="1">
    <citation type="journal article" date="2019" name="Int. J. Syst. Evol. Microbiol.">
        <title>The Global Catalogue of Microorganisms (GCM) 10K type strain sequencing project: providing services to taxonomists for standard genome sequencing and annotation.</title>
        <authorList>
            <consortium name="The Broad Institute Genomics Platform"/>
            <consortium name="The Broad Institute Genome Sequencing Center for Infectious Disease"/>
            <person name="Wu L."/>
            <person name="Ma J."/>
        </authorList>
    </citation>
    <scope>NUCLEOTIDE SEQUENCE [LARGE SCALE GENOMIC DNA]</scope>
    <source>
        <strain evidence="12">CGMCC 1.18575</strain>
    </source>
</reference>
<evidence type="ECO:0000256" key="6">
    <source>
        <dbReference type="ARBA" id="ARBA00023125"/>
    </source>
</evidence>
<accession>A0ABW0I4F3</accession>
<dbReference type="Pfam" id="PF00072">
    <property type="entry name" value="Response_reg"/>
    <property type="match status" value="1"/>
</dbReference>
<evidence type="ECO:0000256" key="2">
    <source>
        <dbReference type="ARBA" id="ARBA00022490"/>
    </source>
</evidence>
<evidence type="ECO:0000256" key="1">
    <source>
        <dbReference type="ARBA" id="ARBA00004496"/>
    </source>
</evidence>
<dbReference type="InterPro" id="IPR018060">
    <property type="entry name" value="HTH_AraC"/>
</dbReference>
<proteinExistence type="predicted"/>
<feature type="modified residue" description="4-aspartylphosphate" evidence="8">
    <location>
        <position position="58"/>
    </location>
</feature>
<feature type="domain" description="HTH araC/xylS-type" evidence="9">
    <location>
        <begin position="417"/>
        <end position="516"/>
    </location>
</feature>
<dbReference type="InterPro" id="IPR009057">
    <property type="entry name" value="Homeodomain-like_sf"/>
</dbReference>
<evidence type="ECO:0000256" key="3">
    <source>
        <dbReference type="ARBA" id="ARBA00022553"/>
    </source>
</evidence>
<evidence type="ECO:0000256" key="5">
    <source>
        <dbReference type="ARBA" id="ARBA00023015"/>
    </source>
</evidence>
<evidence type="ECO:0000313" key="11">
    <source>
        <dbReference type="EMBL" id="MFC5407448.1"/>
    </source>
</evidence>
<evidence type="ECO:0000256" key="7">
    <source>
        <dbReference type="ARBA" id="ARBA00023163"/>
    </source>
</evidence>
<evidence type="ECO:0000259" key="10">
    <source>
        <dbReference type="PROSITE" id="PS50110"/>
    </source>
</evidence>
<keyword evidence="2" id="KW-0963">Cytoplasm</keyword>
<dbReference type="PANTHER" id="PTHR42713:SF3">
    <property type="entry name" value="TRANSCRIPTIONAL REGULATORY PROTEIN HPTR"/>
    <property type="match status" value="1"/>
</dbReference>
<dbReference type="Pfam" id="PF12833">
    <property type="entry name" value="HTH_18"/>
    <property type="match status" value="1"/>
</dbReference>
<sequence length="524" mass="59942">MNVMLVDDEPIFMNKIKRIIAEFSSESGIETRITAEVYSGQEALRAIAVQPPDIVFTDIKMSNMDGIELSKALHKEWPDIAVVIISGYPSFDYAREAMRANVVDYLLKPIDPELVKALLYQIQPKIQSNRYARGKKLIQSLIESEAPSGVEEPVDLREIRDYASYCAFVVQNPEALGDKDGIFLQPPDHRHEQFAEHAQRLASAIGNVWTFNASDGRSYIIVAGLHRYDKLSSKMIAEAARDYFAASGVAISVACSHEVSSLTEMKEVVQRLHQLLYNRMMIGCSQILALQDAVNEPKTPYSQAANVLESKLMAWVSKKDWPALKNEFFRLFQLWETEQYPTIQIETNLKRIIHLVERQLHASDAMASKTLEKRIEEILYTAASYEEAAVFCWDRLDGLLRFQSGETHHDHAESVYQRVQEYLIAHLNEPIGLSQLIDQFDVSRTYLCNLFRNYANASFLEYFTKLRMDRAKELMRDHPDMIVKDIAELVGYADHHYFSRVFKTSCGSTPSDYKMSLLKIREGK</sequence>
<dbReference type="CDD" id="cd17536">
    <property type="entry name" value="REC_YesN-like"/>
    <property type="match status" value="1"/>
</dbReference>
<dbReference type="InterPro" id="IPR011006">
    <property type="entry name" value="CheY-like_superfamily"/>
</dbReference>
<evidence type="ECO:0000259" key="9">
    <source>
        <dbReference type="PROSITE" id="PS01124"/>
    </source>
</evidence>
<evidence type="ECO:0000256" key="8">
    <source>
        <dbReference type="PROSITE-ProRule" id="PRU00169"/>
    </source>
</evidence>
<dbReference type="PROSITE" id="PS50110">
    <property type="entry name" value="RESPONSE_REGULATORY"/>
    <property type="match status" value="1"/>
</dbReference>
<dbReference type="SUPFAM" id="SSF46689">
    <property type="entry name" value="Homeodomain-like"/>
    <property type="match status" value="2"/>
</dbReference>
<keyword evidence="12" id="KW-1185">Reference proteome</keyword>
<dbReference type="SUPFAM" id="SSF52172">
    <property type="entry name" value="CheY-like"/>
    <property type="match status" value="1"/>
</dbReference>
<keyword evidence="6" id="KW-0238">DNA-binding</keyword>
<protein>
    <submittedName>
        <fullName evidence="11">Response regulator</fullName>
    </submittedName>
</protein>
<dbReference type="Proteomes" id="UP001596113">
    <property type="component" value="Unassembled WGS sequence"/>
</dbReference>
<dbReference type="InterPro" id="IPR051552">
    <property type="entry name" value="HptR"/>
</dbReference>
<keyword evidence="4" id="KW-0902">Two-component regulatory system</keyword>
<comment type="subcellular location">
    <subcellularLocation>
        <location evidence="1">Cytoplasm</location>
    </subcellularLocation>
</comment>
<feature type="domain" description="Response regulatory" evidence="10">
    <location>
        <begin position="2"/>
        <end position="123"/>
    </location>
</feature>
<evidence type="ECO:0000256" key="4">
    <source>
        <dbReference type="ARBA" id="ARBA00023012"/>
    </source>
</evidence>
<dbReference type="InterPro" id="IPR018062">
    <property type="entry name" value="HTH_AraC-typ_CS"/>
</dbReference>
<name>A0ABW0I4F3_9BACL</name>
<dbReference type="PRINTS" id="PR00032">
    <property type="entry name" value="HTHARAC"/>
</dbReference>
<dbReference type="EMBL" id="JBHSMI010000067">
    <property type="protein sequence ID" value="MFC5407448.1"/>
    <property type="molecule type" value="Genomic_DNA"/>
</dbReference>
<organism evidence="11 12">
    <name type="scientific">Cohnella soli</name>
    <dbReference type="NCBI Taxonomy" id="425005"/>
    <lineage>
        <taxon>Bacteria</taxon>
        <taxon>Bacillati</taxon>
        <taxon>Bacillota</taxon>
        <taxon>Bacilli</taxon>
        <taxon>Bacillales</taxon>
        <taxon>Paenibacillaceae</taxon>
        <taxon>Cohnella</taxon>
    </lineage>
</organism>
<dbReference type="RefSeq" id="WP_378140119.1">
    <property type="nucleotide sequence ID" value="NZ_JBHSMI010000067.1"/>
</dbReference>
<keyword evidence="3 8" id="KW-0597">Phosphoprotein</keyword>
<dbReference type="InterPro" id="IPR020449">
    <property type="entry name" value="Tscrpt_reg_AraC-type_HTH"/>
</dbReference>
<comment type="caution">
    <text evidence="11">The sequence shown here is derived from an EMBL/GenBank/DDBJ whole genome shotgun (WGS) entry which is preliminary data.</text>
</comment>
<evidence type="ECO:0000313" key="12">
    <source>
        <dbReference type="Proteomes" id="UP001596113"/>
    </source>
</evidence>
<keyword evidence="7" id="KW-0804">Transcription</keyword>
<dbReference type="PROSITE" id="PS01124">
    <property type="entry name" value="HTH_ARAC_FAMILY_2"/>
    <property type="match status" value="1"/>
</dbReference>
<dbReference type="PANTHER" id="PTHR42713">
    <property type="entry name" value="HISTIDINE KINASE-RELATED"/>
    <property type="match status" value="1"/>
</dbReference>
<keyword evidence="5" id="KW-0805">Transcription regulation</keyword>